<keyword evidence="4" id="KW-1185">Reference proteome</keyword>
<dbReference type="InterPro" id="IPR000551">
    <property type="entry name" value="MerR-type_HTH_dom"/>
</dbReference>
<dbReference type="PRINTS" id="PR00040">
    <property type="entry name" value="HTHMERR"/>
</dbReference>
<name>A0ABR7R2I2_9PROT</name>
<sequence length="81" mass="8862">MVNALIAESSFNIGALARATGTKVETVRWYEKVGLLPTPARSAGNYRTYGEAHLGRLSFIRRARELGFSLQQIRALLGLVG</sequence>
<protein>
    <submittedName>
        <fullName evidence="3">MerR family transcriptional regulator</fullName>
    </submittedName>
</protein>
<gene>
    <name evidence="3" type="ORF">IBL25_03230</name>
</gene>
<evidence type="ECO:0000313" key="3">
    <source>
        <dbReference type="EMBL" id="MBC9175957.1"/>
    </source>
</evidence>
<proteinExistence type="predicted"/>
<dbReference type="Proteomes" id="UP000603940">
    <property type="component" value="Unassembled WGS sequence"/>
</dbReference>
<dbReference type="PANTHER" id="PTHR30204:SF92">
    <property type="entry name" value="HTH-TYPE TRANSCRIPTIONAL REGULATOR ZNTR"/>
    <property type="match status" value="1"/>
</dbReference>
<dbReference type="Pfam" id="PF13411">
    <property type="entry name" value="MerR_1"/>
    <property type="match status" value="1"/>
</dbReference>
<dbReference type="SUPFAM" id="SSF46955">
    <property type="entry name" value="Putative DNA-binding domain"/>
    <property type="match status" value="1"/>
</dbReference>
<evidence type="ECO:0000256" key="1">
    <source>
        <dbReference type="ARBA" id="ARBA00023125"/>
    </source>
</evidence>
<dbReference type="PROSITE" id="PS50937">
    <property type="entry name" value="HTH_MERR_2"/>
    <property type="match status" value="1"/>
</dbReference>
<comment type="caution">
    <text evidence="3">The sequence shown here is derived from an EMBL/GenBank/DDBJ whole genome shotgun (WGS) entry which is preliminary data.</text>
</comment>
<dbReference type="PANTHER" id="PTHR30204">
    <property type="entry name" value="REDOX-CYCLING DRUG-SENSING TRANSCRIPTIONAL ACTIVATOR SOXR"/>
    <property type="match status" value="1"/>
</dbReference>
<reference evidence="3 4" key="1">
    <citation type="journal article" date="2009" name="Int. J. Syst. Evol. Microbiol.">
        <title>Transfer of Teichococcus ludipueritiae and Muricoccus roseus to the genus Roseomonas, as Roseomonas ludipueritiae comb. nov. and Roseomonas rosea comb. nov., respectively, and emended description of the genus Roseomonas.</title>
        <authorList>
            <person name="Sanchez-Porro C."/>
            <person name="Gallego V."/>
            <person name="Busse H.J."/>
            <person name="Kampfer P."/>
            <person name="Ventosa A."/>
        </authorList>
    </citation>
    <scope>NUCLEOTIDE SEQUENCE [LARGE SCALE GENOMIC DNA]</scope>
    <source>
        <strain evidence="3 4">DSM 14915</strain>
    </source>
</reference>
<evidence type="ECO:0000313" key="4">
    <source>
        <dbReference type="Proteomes" id="UP000603940"/>
    </source>
</evidence>
<dbReference type="InterPro" id="IPR047057">
    <property type="entry name" value="MerR_fam"/>
</dbReference>
<dbReference type="EMBL" id="JACTUZ010000006">
    <property type="protein sequence ID" value="MBC9175957.1"/>
    <property type="molecule type" value="Genomic_DNA"/>
</dbReference>
<dbReference type="Gene3D" id="1.10.1660.10">
    <property type="match status" value="1"/>
</dbReference>
<dbReference type="SMART" id="SM00422">
    <property type="entry name" value="HTH_MERR"/>
    <property type="match status" value="1"/>
</dbReference>
<feature type="domain" description="HTH merR-type" evidence="2">
    <location>
        <begin position="10"/>
        <end position="79"/>
    </location>
</feature>
<keyword evidence="1" id="KW-0238">DNA-binding</keyword>
<evidence type="ECO:0000259" key="2">
    <source>
        <dbReference type="PROSITE" id="PS50937"/>
    </source>
</evidence>
<accession>A0ABR7R2I2</accession>
<organism evidence="3 4">
    <name type="scientific">Pseudoroseomonas ludipueritiae</name>
    <dbReference type="NCBI Taxonomy" id="198093"/>
    <lineage>
        <taxon>Bacteria</taxon>
        <taxon>Pseudomonadati</taxon>
        <taxon>Pseudomonadota</taxon>
        <taxon>Alphaproteobacteria</taxon>
        <taxon>Acetobacterales</taxon>
        <taxon>Acetobacteraceae</taxon>
        <taxon>Pseudoroseomonas</taxon>
    </lineage>
</organism>
<dbReference type="InterPro" id="IPR009061">
    <property type="entry name" value="DNA-bd_dom_put_sf"/>
</dbReference>